<dbReference type="EMBL" id="FP565809">
    <property type="protein sequence ID" value="CBH20960.1"/>
    <property type="molecule type" value="Genomic_DNA"/>
</dbReference>
<dbReference type="eggNOG" id="ENOG50342DQ">
    <property type="taxonomic scope" value="Bacteria"/>
</dbReference>
<dbReference type="KEGG" id="cst:CLOST_0835"/>
<proteinExistence type="predicted"/>
<dbReference type="Proteomes" id="UP000007041">
    <property type="component" value="Chromosome"/>
</dbReference>
<dbReference type="BioCyc" id="CSTI499177:GJE9-878-MONOMER"/>
<reference evidence="3" key="1">
    <citation type="journal article" date="2010" name="BMC Genomics">
        <title>Clostridium sticklandii, a specialist in amino acid degradation:revisiting its metabolism through its genome sequence.</title>
        <authorList>
            <person name="Fonknechten N."/>
            <person name="Chaussonnerie S."/>
            <person name="Tricot S."/>
            <person name="Lajus A."/>
            <person name="Andreesen J.R."/>
            <person name="Perchat N."/>
            <person name="Pelletier E."/>
            <person name="Gouyvenoux M."/>
            <person name="Barbe V."/>
            <person name="Salanoubat M."/>
            <person name="Le Paslier D."/>
            <person name="Weissenbach J."/>
            <person name="Cohen G.N."/>
            <person name="Kreimeyer A."/>
        </authorList>
    </citation>
    <scope>NUCLEOTIDE SEQUENCE [LARGE SCALE GENOMIC DNA]</scope>
    <source>
        <strain evidence="3">ATCC 12662 / DSM 519 / JCM 1433 / CCUG 9281 / NCIMB 10654 / HF</strain>
    </source>
</reference>
<feature type="transmembrane region" description="Helical" evidence="1">
    <location>
        <begin position="63"/>
        <end position="85"/>
    </location>
</feature>
<sequence>MQEILEQDKRLRDLETSQAETRTYVKMIQADIEEIKTSIKELHNLNLSANNSQNEMGSAWQNIVIELIKLASLCIIILGTIVGAIKVMGT</sequence>
<evidence type="ECO:0000256" key="1">
    <source>
        <dbReference type="SAM" id="Phobius"/>
    </source>
</evidence>
<dbReference type="AlphaFoldDB" id="E3PWZ5"/>
<evidence type="ECO:0000313" key="2">
    <source>
        <dbReference type="EMBL" id="CBH20960.1"/>
    </source>
</evidence>
<keyword evidence="1" id="KW-0472">Membrane</keyword>
<gene>
    <name evidence="2" type="ordered locus">CLOST_0835</name>
</gene>
<dbReference type="STRING" id="1511.CLOST_0835"/>
<keyword evidence="1" id="KW-1133">Transmembrane helix</keyword>
<dbReference type="HOGENOM" id="CLU_188237_0_0_9"/>
<evidence type="ECO:0000313" key="3">
    <source>
        <dbReference type="Proteomes" id="UP000007041"/>
    </source>
</evidence>
<accession>E3PWZ5</accession>
<name>E3PWZ5_ACESD</name>
<protein>
    <submittedName>
        <fullName evidence="2">Uncharacterized protein</fullName>
    </submittedName>
</protein>
<keyword evidence="3" id="KW-1185">Reference proteome</keyword>
<keyword evidence="1" id="KW-0812">Transmembrane</keyword>
<organism evidence="2 3">
    <name type="scientific">Acetoanaerobium sticklandii (strain ATCC 12662 / DSM 519 / JCM 1433 / CCUG 9281 / NCIMB 10654 / HF)</name>
    <name type="common">Clostridium sticklandii</name>
    <dbReference type="NCBI Taxonomy" id="499177"/>
    <lineage>
        <taxon>Bacteria</taxon>
        <taxon>Bacillati</taxon>
        <taxon>Bacillota</taxon>
        <taxon>Clostridia</taxon>
        <taxon>Peptostreptococcales</taxon>
        <taxon>Filifactoraceae</taxon>
        <taxon>Acetoanaerobium</taxon>
    </lineage>
</organism>